<evidence type="ECO:0000256" key="1">
    <source>
        <dbReference type="ARBA" id="ARBA00022723"/>
    </source>
</evidence>
<organism evidence="7 10">
    <name type="scientific">Peronospora belbahrii</name>
    <dbReference type="NCBI Taxonomy" id="622444"/>
    <lineage>
        <taxon>Eukaryota</taxon>
        <taxon>Sar</taxon>
        <taxon>Stramenopiles</taxon>
        <taxon>Oomycota</taxon>
        <taxon>Peronosporomycetes</taxon>
        <taxon>Peronosporales</taxon>
        <taxon>Peronosporaceae</taxon>
        <taxon>Peronospora</taxon>
    </lineage>
</organism>
<comment type="caution">
    <text evidence="7">The sequence shown here is derived from an EMBL/GenBank/DDBJ whole genome shotgun (WGS) entry which is preliminary data.</text>
</comment>
<accession>A0AAU9KMD2</accession>
<feature type="region of interest" description="Disordered" evidence="5">
    <location>
        <begin position="499"/>
        <end position="619"/>
    </location>
</feature>
<dbReference type="Gene3D" id="3.30.530.20">
    <property type="match status" value="1"/>
</dbReference>
<reference evidence="7 9" key="1">
    <citation type="submission" date="2021-11" db="EMBL/GenBank/DDBJ databases">
        <authorList>
            <person name="Islam A."/>
            <person name="Islam S."/>
            <person name="Flora M.S."/>
            <person name="Rahman M."/>
            <person name="Ziaur R.M."/>
            <person name="Epstein J.H."/>
            <person name="Hassan M."/>
            <person name="Klassen M."/>
            <person name="Woodard K."/>
            <person name="Webb A."/>
            <person name="Webby R.J."/>
            <person name="El Zowalaty M.E."/>
        </authorList>
    </citation>
    <scope>NUCLEOTIDE SEQUENCE</scope>
    <source>
        <strain evidence="8">Pbs1</strain>
        <strain evidence="7">Pbs3</strain>
    </source>
</reference>
<evidence type="ECO:0000313" key="8">
    <source>
        <dbReference type="EMBL" id="CAH0513383.1"/>
    </source>
</evidence>
<dbReference type="Proteomes" id="UP001158986">
    <property type="component" value="Unassembled WGS sequence"/>
</dbReference>
<dbReference type="PANTHER" id="PTHR13510">
    <property type="entry name" value="FYVE-FINGER-CONTAINING RAB5 EFFECTOR PROTEIN RABENOSYN-5-RELATED"/>
    <property type="match status" value="1"/>
</dbReference>
<dbReference type="InterPro" id="IPR052727">
    <property type="entry name" value="Rab4/Rab5_effector"/>
</dbReference>
<sequence>MAHVGSTYEYCQIISAHIKEQNELVTPFPLSKQPFGRLELSETEHRYFHTQATELLGSALKEYEEFVLIRHRQVDRLRWKPLKSHENLTVYRESRSYAVEDENAVARAATTAPTSFSRPYCTSRSSLSSGGSGPGSISLPAHQVTELELLTGWGPTATEARERKMRAKSKSVSANSTLKQMPTLLGVGNIIGSLEDVMYGVAAPDCASMALNNAYLHEDVLDGDVLAAIEAPTQRSPFRFLGIKWLVKSTMGGNSKHKVVSPRDLVYLEATGMITRGDGVRIGYQVMHSVKLRGCPELSDSHGVIRARCESVHLFIELDTKTVDVFLKSNVTPNGRISESAVMQSCADSLLFCGKTVQSSQNKKLAWQLECVSNLRRARGQEKKGKATHCSVCNKTFNRILRHSFECNLCSSAMCSKCCVERTLKSVDASGENRHTNKSVSTIVVELCTSCVAANLQKSALMLAREEVTSGRFGRVSNSLLHSRGSDNSGEGISSLGTIALEDIPGQREHHTRPPRRSEGSTRKCYQSRENRRSHREQGSSREGFVLGNSGKDQQNQCAYGNVPESLPKRGNTYRESPPSHPSKHRDPPKIRRTRSGSHDFTSSNMHAHQPTFRRGRSGEVRCHMQRAEDGIRSDRNNDNFAPPESNLGSRHNSVYNSTPLKLNNMERGDRGMAMYLCDLEGVSPYKFSKESIRNTTSSSESSLAAIDVAGMDVEEPEVEEHDIESRGTFDSFSDLLEIHDDLDDVYETLDTKDMAAVKRSSQVNSRLWKQIAELRDAAENVYQYTKESTAMHVTQGGSIRSPECALGGRAHP</sequence>
<dbReference type="EMBL" id="CAKLCB010000010">
    <property type="protein sequence ID" value="CAH0513383.1"/>
    <property type="molecule type" value="Genomic_DNA"/>
</dbReference>
<evidence type="ECO:0000256" key="4">
    <source>
        <dbReference type="PROSITE-ProRule" id="PRU00091"/>
    </source>
</evidence>
<dbReference type="PANTHER" id="PTHR13510:SF44">
    <property type="entry name" value="RABENOSYN-5"/>
    <property type="match status" value="1"/>
</dbReference>
<dbReference type="AlphaFoldDB" id="A0AAU9KMD2"/>
<dbReference type="EMBL" id="CAKKTJ010000038">
    <property type="protein sequence ID" value="CAH0473304.1"/>
    <property type="molecule type" value="Genomic_DNA"/>
</dbReference>
<feature type="domain" description="FYVE-type" evidence="6">
    <location>
        <begin position="384"/>
        <end position="456"/>
    </location>
</feature>
<dbReference type="InterPro" id="IPR011011">
    <property type="entry name" value="Znf_FYVE_PHD"/>
</dbReference>
<evidence type="ECO:0000256" key="3">
    <source>
        <dbReference type="ARBA" id="ARBA00022833"/>
    </source>
</evidence>
<dbReference type="InterPro" id="IPR017455">
    <property type="entry name" value="Znf_FYVE-rel"/>
</dbReference>
<protein>
    <recommendedName>
        <fullName evidence="6">FYVE-type domain-containing protein</fullName>
    </recommendedName>
</protein>
<feature type="region of interest" description="Disordered" evidence="5">
    <location>
        <begin position="632"/>
        <end position="656"/>
    </location>
</feature>
<proteinExistence type="predicted"/>
<dbReference type="PROSITE" id="PS50178">
    <property type="entry name" value="ZF_FYVE"/>
    <property type="match status" value="1"/>
</dbReference>
<feature type="compositionally biased region" description="Polar residues" evidence="5">
    <location>
        <begin position="647"/>
        <end position="656"/>
    </location>
</feature>
<keyword evidence="2 4" id="KW-0863">Zinc-finger</keyword>
<dbReference type="GO" id="GO:0008270">
    <property type="term" value="F:zinc ion binding"/>
    <property type="evidence" value="ECO:0007669"/>
    <property type="project" value="UniProtKB-KW"/>
</dbReference>
<evidence type="ECO:0000313" key="7">
    <source>
        <dbReference type="EMBL" id="CAH0473304.1"/>
    </source>
</evidence>
<name>A0AAU9KMD2_9STRA</name>
<feature type="region of interest" description="Disordered" evidence="5">
    <location>
        <begin position="794"/>
        <end position="813"/>
    </location>
</feature>
<dbReference type="SUPFAM" id="SSF57903">
    <property type="entry name" value="FYVE/PHD zinc finger"/>
    <property type="match status" value="1"/>
</dbReference>
<evidence type="ECO:0000256" key="2">
    <source>
        <dbReference type="ARBA" id="ARBA00022771"/>
    </source>
</evidence>
<evidence type="ECO:0000313" key="9">
    <source>
        <dbReference type="Proteomes" id="UP001158986"/>
    </source>
</evidence>
<dbReference type="InterPro" id="IPR023393">
    <property type="entry name" value="START-like_dom_sf"/>
</dbReference>
<evidence type="ECO:0000259" key="6">
    <source>
        <dbReference type="PROSITE" id="PS50178"/>
    </source>
</evidence>
<feature type="region of interest" description="Disordered" evidence="5">
    <location>
        <begin position="117"/>
        <end position="138"/>
    </location>
</feature>
<gene>
    <name evidence="8" type="ORF">PBS001_LOCUS198</name>
    <name evidence="7" type="ORF">PBS003_LOCUS209</name>
</gene>
<evidence type="ECO:0000256" key="5">
    <source>
        <dbReference type="SAM" id="MobiDB-lite"/>
    </source>
</evidence>
<feature type="compositionally biased region" description="Basic and acidic residues" evidence="5">
    <location>
        <begin position="516"/>
        <end position="540"/>
    </location>
</feature>
<keyword evidence="1" id="KW-0479">Metal-binding</keyword>
<keyword evidence="3" id="KW-0862">Zinc</keyword>
<keyword evidence="9" id="KW-1185">Reference proteome</keyword>
<dbReference type="Proteomes" id="UP001160483">
    <property type="component" value="Unassembled WGS sequence"/>
</dbReference>
<evidence type="ECO:0000313" key="10">
    <source>
        <dbReference type="Proteomes" id="UP001160483"/>
    </source>
</evidence>